<dbReference type="OrthoDB" id="10260741at2759"/>
<dbReference type="PANTHER" id="PTHR21255:SF7">
    <property type="entry name" value="DYNEIN LIGHT CHAIN TCTEX-TYPE PROTEIN 2B"/>
    <property type="match status" value="1"/>
</dbReference>
<dbReference type="InterPro" id="IPR005334">
    <property type="entry name" value="Tctex-1-like"/>
</dbReference>
<dbReference type="AlphaFoldDB" id="A0A066WG38"/>
<accession>A0A066WG38</accession>
<sequence length="131" mass="14144">MSTPANQSAPLSINGTSSSVAESTRAAQRVASQKFPSDQLKPHIAKLLNSRLIGQAYKARPSGLTKELADSVKAKMLGFKYIVQIQLLENLGQGGRADMACHWEEGDTVTQEMFTNETMICSVTCLAIRAS</sequence>
<organism evidence="2 3">
    <name type="scientific">Tilletiaria anomala (strain ATCC 24038 / CBS 436.72 / UBC 951)</name>
    <dbReference type="NCBI Taxonomy" id="1037660"/>
    <lineage>
        <taxon>Eukaryota</taxon>
        <taxon>Fungi</taxon>
        <taxon>Dikarya</taxon>
        <taxon>Basidiomycota</taxon>
        <taxon>Ustilaginomycotina</taxon>
        <taxon>Exobasidiomycetes</taxon>
        <taxon>Georgefischeriales</taxon>
        <taxon>Tilletiariaceae</taxon>
        <taxon>Tilletiaria</taxon>
    </lineage>
</organism>
<dbReference type="Pfam" id="PF03645">
    <property type="entry name" value="Tctex-1"/>
    <property type="match status" value="1"/>
</dbReference>
<name>A0A066WG38_TILAU</name>
<dbReference type="Gene3D" id="3.30.1140.40">
    <property type="entry name" value="Tctex-1"/>
    <property type="match status" value="1"/>
</dbReference>
<dbReference type="InterPro" id="IPR038586">
    <property type="entry name" value="Tctex-1-like_sf"/>
</dbReference>
<keyword evidence="3" id="KW-1185">Reference proteome</keyword>
<dbReference type="GO" id="GO:0005868">
    <property type="term" value="C:cytoplasmic dynein complex"/>
    <property type="evidence" value="ECO:0007669"/>
    <property type="project" value="TreeGrafter"/>
</dbReference>
<reference evidence="2 3" key="1">
    <citation type="submission" date="2014-05" db="EMBL/GenBank/DDBJ databases">
        <title>Draft genome sequence of a rare smut relative, Tilletiaria anomala UBC 951.</title>
        <authorList>
            <consortium name="DOE Joint Genome Institute"/>
            <person name="Toome M."/>
            <person name="Kuo A."/>
            <person name="Henrissat B."/>
            <person name="Lipzen A."/>
            <person name="Tritt A."/>
            <person name="Yoshinaga Y."/>
            <person name="Zane M."/>
            <person name="Barry K."/>
            <person name="Grigoriev I.V."/>
            <person name="Spatafora J.W."/>
            <person name="Aimea M.C."/>
        </authorList>
    </citation>
    <scope>NUCLEOTIDE SEQUENCE [LARGE SCALE GENOMIC DNA]</scope>
    <source>
        <strain evidence="2 3">UBC 951</strain>
    </source>
</reference>
<feature type="region of interest" description="Disordered" evidence="1">
    <location>
        <begin position="1"/>
        <end position="38"/>
    </location>
</feature>
<proteinExistence type="predicted"/>
<evidence type="ECO:0000313" key="2">
    <source>
        <dbReference type="EMBL" id="KDN52751.1"/>
    </source>
</evidence>
<feature type="compositionally biased region" description="Polar residues" evidence="1">
    <location>
        <begin position="1"/>
        <end position="36"/>
    </location>
</feature>
<protein>
    <submittedName>
        <fullName evidence="2">Uncharacterized protein</fullName>
    </submittedName>
</protein>
<dbReference type="RefSeq" id="XP_013245590.1">
    <property type="nucleotide sequence ID" value="XM_013390136.1"/>
</dbReference>
<evidence type="ECO:0000256" key="1">
    <source>
        <dbReference type="SAM" id="MobiDB-lite"/>
    </source>
</evidence>
<dbReference type="GO" id="GO:0005737">
    <property type="term" value="C:cytoplasm"/>
    <property type="evidence" value="ECO:0007669"/>
    <property type="project" value="TreeGrafter"/>
</dbReference>
<dbReference type="PANTHER" id="PTHR21255">
    <property type="entry name" value="T-COMPLEX-ASSOCIATED-TESTIS-EXPRESSED 1/ DYNEIN LIGHT CHAIN"/>
    <property type="match status" value="1"/>
</dbReference>
<dbReference type="STRING" id="1037660.A0A066WG38"/>
<dbReference type="OMA" id="DSLICIC"/>
<dbReference type="GO" id="GO:0007018">
    <property type="term" value="P:microtubule-based movement"/>
    <property type="evidence" value="ECO:0007669"/>
    <property type="project" value="TreeGrafter"/>
</dbReference>
<dbReference type="Proteomes" id="UP000027361">
    <property type="component" value="Unassembled WGS sequence"/>
</dbReference>
<evidence type="ECO:0000313" key="3">
    <source>
        <dbReference type="Proteomes" id="UP000027361"/>
    </source>
</evidence>
<comment type="caution">
    <text evidence="2">The sequence shown here is derived from an EMBL/GenBank/DDBJ whole genome shotgun (WGS) entry which is preliminary data.</text>
</comment>
<dbReference type="GO" id="GO:0045505">
    <property type="term" value="F:dynein intermediate chain binding"/>
    <property type="evidence" value="ECO:0007669"/>
    <property type="project" value="TreeGrafter"/>
</dbReference>
<dbReference type="HOGENOM" id="CLU_097204_5_0_1"/>
<dbReference type="EMBL" id="JMSN01000007">
    <property type="protein sequence ID" value="KDN52751.1"/>
    <property type="molecule type" value="Genomic_DNA"/>
</dbReference>
<dbReference type="GeneID" id="25265859"/>
<gene>
    <name evidence="2" type="ORF">K437DRAFT_266412</name>
</gene>
<dbReference type="InParanoid" id="A0A066WG38"/>
<dbReference type="CDD" id="cd21459">
    <property type="entry name" value="DLC-like_TCTEX1D2"/>
    <property type="match status" value="1"/>
</dbReference>